<reference evidence="2" key="1">
    <citation type="submission" date="2021-02" db="EMBL/GenBank/DDBJ databases">
        <authorList>
            <person name="Dougan E. K."/>
            <person name="Rhodes N."/>
            <person name="Thang M."/>
            <person name="Chan C."/>
        </authorList>
    </citation>
    <scope>NUCLEOTIDE SEQUENCE</scope>
</reference>
<sequence length="125" mass="14330">MALQAARFCPEKIILDKCQVLEQSFQELSKIVDVAERMKNWSESSGELEEAKEDLYLYPAPRTRPPAVRPGMKHYGEAPDGARSPSPSAGSRRKLRIGPWKRNDAVTRRKNARLAYLDRRYKGDR</sequence>
<evidence type="ECO:0000256" key="1">
    <source>
        <dbReference type="SAM" id="MobiDB-lite"/>
    </source>
</evidence>
<comment type="caution">
    <text evidence="2">The sequence shown here is derived from an EMBL/GenBank/DDBJ whole genome shotgun (WGS) entry which is preliminary data.</text>
</comment>
<feature type="region of interest" description="Disordered" evidence="1">
    <location>
        <begin position="59"/>
        <end position="106"/>
    </location>
</feature>
<evidence type="ECO:0000313" key="3">
    <source>
        <dbReference type="Proteomes" id="UP000649617"/>
    </source>
</evidence>
<dbReference type="EMBL" id="CAJNIZ010016891">
    <property type="protein sequence ID" value="CAE7391005.1"/>
    <property type="molecule type" value="Genomic_DNA"/>
</dbReference>
<feature type="compositionally biased region" description="Low complexity" evidence="1">
    <location>
        <begin position="78"/>
        <end position="90"/>
    </location>
</feature>
<keyword evidence="3" id="KW-1185">Reference proteome</keyword>
<accession>A0A812QEQ2</accession>
<gene>
    <name evidence="2" type="ORF">SPIL2461_LOCUS9584</name>
</gene>
<feature type="non-terminal residue" evidence="2">
    <location>
        <position position="1"/>
    </location>
</feature>
<dbReference type="Proteomes" id="UP000649617">
    <property type="component" value="Unassembled WGS sequence"/>
</dbReference>
<protein>
    <submittedName>
        <fullName evidence="2">Uncharacterized protein</fullName>
    </submittedName>
</protein>
<proteinExistence type="predicted"/>
<name>A0A812QEQ2_SYMPI</name>
<organism evidence="2 3">
    <name type="scientific">Symbiodinium pilosum</name>
    <name type="common">Dinoflagellate</name>
    <dbReference type="NCBI Taxonomy" id="2952"/>
    <lineage>
        <taxon>Eukaryota</taxon>
        <taxon>Sar</taxon>
        <taxon>Alveolata</taxon>
        <taxon>Dinophyceae</taxon>
        <taxon>Suessiales</taxon>
        <taxon>Symbiodiniaceae</taxon>
        <taxon>Symbiodinium</taxon>
    </lineage>
</organism>
<dbReference type="OrthoDB" id="410890at2759"/>
<evidence type="ECO:0000313" key="2">
    <source>
        <dbReference type="EMBL" id="CAE7391005.1"/>
    </source>
</evidence>
<dbReference type="AlphaFoldDB" id="A0A812QEQ2"/>